<protein>
    <submittedName>
        <fullName evidence="2">Uncharacterized protein</fullName>
    </submittedName>
</protein>
<reference evidence="2 3" key="1">
    <citation type="submission" date="2023-05" db="EMBL/GenBank/DDBJ databases">
        <title>B98-5 Cell Line De Novo Hybrid Assembly: An Optical Mapping Approach.</title>
        <authorList>
            <person name="Kananen K."/>
            <person name="Auerbach J.A."/>
            <person name="Kautto E."/>
            <person name="Blachly J.S."/>
        </authorList>
    </citation>
    <scope>NUCLEOTIDE SEQUENCE [LARGE SCALE GENOMIC DNA]</scope>
    <source>
        <strain evidence="2">B95-8</strain>
        <tissue evidence="2">Cell line</tissue>
    </source>
</reference>
<dbReference type="Proteomes" id="UP001266305">
    <property type="component" value="Unassembled WGS sequence"/>
</dbReference>
<dbReference type="EMBL" id="JASSZA010000020">
    <property type="protein sequence ID" value="KAK2086451.1"/>
    <property type="molecule type" value="Genomic_DNA"/>
</dbReference>
<organism evidence="2 3">
    <name type="scientific">Saguinus oedipus</name>
    <name type="common">Cotton-top tamarin</name>
    <name type="synonym">Oedipomidas oedipus</name>
    <dbReference type="NCBI Taxonomy" id="9490"/>
    <lineage>
        <taxon>Eukaryota</taxon>
        <taxon>Metazoa</taxon>
        <taxon>Chordata</taxon>
        <taxon>Craniata</taxon>
        <taxon>Vertebrata</taxon>
        <taxon>Euteleostomi</taxon>
        <taxon>Mammalia</taxon>
        <taxon>Eutheria</taxon>
        <taxon>Euarchontoglires</taxon>
        <taxon>Primates</taxon>
        <taxon>Haplorrhini</taxon>
        <taxon>Platyrrhini</taxon>
        <taxon>Cebidae</taxon>
        <taxon>Callitrichinae</taxon>
        <taxon>Saguinus</taxon>
    </lineage>
</organism>
<sequence>MESLKGKGPIESQYAKGKMSLNNLDSNGGPLQGGQQRANYLTGWECRSQTFEIENKRARDDSGIQGPGSPDSLQCPRIKLTLRAAGPE</sequence>
<feature type="region of interest" description="Disordered" evidence="1">
    <location>
        <begin position="1"/>
        <end position="36"/>
    </location>
</feature>
<gene>
    <name evidence="2" type="ORF">P7K49_035876</name>
</gene>
<proteinExistence type="predicted"/>
<accession>A0ABQ9TP78</accession>
<feature type="region of interest" description="Disordered" evidence="1">
    <location>
        <begin position="53"/>
        <end position="74"/>
    </location>
</feature>
<evidence type="ECO:0000313" key="3">
    <source>
        <dbReference type="Proteomes" id="UP001266305"/>
    </source>
</evidence>
<evidence type="ECO:0000256" key="1">
    <source>
        <dbReference type="SAM" id="MobiDB-lite"/>
    </source>
</evidence>
<evidence type="ECO:0000313" key="2">
    <source>
        <dbReference type="EMBL" id="KAK2086451.1"/>
    </source>
</evidence>
<comment type="caution">
    <text evidence="2">The sequence shown here is derived from an EMBL/GenBank/DDBJ whole genome shotgun (WGS) entry which is preliminary data.</text>
</comment>
<keyword evidence="3" id="KW-1185">Reference proteome</keyword>
<feature type="compositionally biased region" description="Basic and acidic residues" evidence="1">
    <location>
        <begin position="53"/>
        <end position="62"/>
    </location>
</feature>
<name>A0ABQ9TP78_SAGOE</name>